<dbReference type="EMBL" id="MTKT01000813">
    <property type="protein sequence ID" value="OWM87287.1"/>
    <property type="molecule type" value="Genomic_DNA"/>
</dbReference>
<dbReference type="Proteomes" id="UP000197138">
    <property type="component" value="Unassembled WGS sequence"/>
</dbReference>
<comment type="similarity">
    <text evidence="1 3">Belongs to the sulfotransferase 1 family.</text>
</comment>
<sequence length="334" mass="38508">MAENSQPPNNDNQQEIEELISSLPKEKWWRGSGLTLYQNFWVPSDFIRGVITLRRHFIGRDSNILLASKPKTGTTWLKALAFSVLHRAQFRPSVANANHPLCSSNPHDLVPFLEIMLNGQPAGHVPDMSGFTDLQLFATHVPYHFLPESIHQSQSRVIYICRNPLDTALSSWHFWAQANLEGGAGDWSMEEFFENFCKGLDFYGPFWDHLLSYWKASCERPERVLFLKYEDLKEDTARNLKRIAEFMGVPFSKEEELDSVVDQIVEMCSLSNLKELDVNKTGDIFGYENKTFFRKGEVGDWANYLSPSMVERLENIMKEKFSPFGLYFTLKKTS</sequence>
<proteinExistence type="inferred from homology"/>
<dbReference type="Pfam" id="PF00685">
    <property type="entry name" value="Sulfotransfer_1"/>
    <property type="match status" value="1"/>
</dbReference>
<dbReference type="InterPro" id="IPR027417">
    <property type="entry name" value="P-loop_NTPase"/>
</dbReference>
<reference evidence="6 8" key="3">
    <citation type="submission" date="2017-11" db="EMBL/GenBank/DDBJ databases">
        <title>De-novo sequencing of pomegranate (Punica granatum L.) genome.</title>
        <authorList>
            <person name="Akparov Z."/>
            <person name="Amiraslanov A."/>
            <person name="Hajiyeva S."/>
            <person name="Abbasov M."/>
            <person name="Kaur K."/>
            <person name="Hamwieh A."/>
            <person name="Solovyev V."/>
            <person name="Salamov A."/>
            <person name="Braich B."/>
            <person name="Kosarev P."/>
            <person name="Mahmoud A."/>
            <person name="Hajiyev E."/>
            <person name="Babayeva S."/>
            <person name="Izzatullayeva V."/>
            <person name="Mammadov A."/>
            <person name="Mammadov A."/>
            <person name="Sharifova S."/>
            <person name="Ojaghi J."/>
            <person name="Eynullazada K."/>
            <person name="Bayramov B."/>
            <person name="Abdulazimova A."/>
            <person name="Shahmuradov I."/>
        </authorList>
    </citation>
    <scope>NUCLEOTIDE SEQUENCE [LARGE SCALE GENOMIC DNA]</scope>
    <source>
        <strain evidence="6">AG2017</strain>
        <strain evidence="8">cv. AG2017</strain>
        <tissue evidence="6">Leaf</tissue>
    </source>
</reference>
<reference evidence="7" key="1">
    <citation type="journal article" date="2017" name="Plant J.">
        <title>The pomegranate (Punica granatum L.) genome and the genomics of punicalagin biosynthesis.</title>
        <authorList>
            <person name="Qin G."/>
            <person name="Xu C."/>
            <person name="Ming R."/>
            <person name="Tang H."/>
            <person name="Guyot R."/>
            <person name="Kramer E.M."/>
            <person name="Hu Y."/>
            <person name="Yi X."/>
            <person name="Qi Y."/>
            <person name="Xu X."/>
            <person name="Gao Z."/>
            <person name="Pan H."/>
            <person name="Jian J."/>
            <person name="Tian Y."/>
            <person name="Yue Z."/>
            <person name="Xu Y."/>
        </authorList>
    </citation>
    <scope>NUCLEOTIDE SEQUENCE [LARGE SCALE GENOMIC DNA]</scope>
    <source>
        <strain evidence="7">cv. Dabenzi</strain>
    </source>
</reference>
<dbReference type="PANTHER" id="PTHR11783">
    <property type="entry name" value="SULFOTRANSFERASE SULT"/>
    <property type="match status" value="1"/>
</dbReference>
<name>A0A218XQN6_PUNGR</name>
<evidence type="ECO:0000259" key="4">
    <source>
        <dbReference type="Pfam" id="PF00685"/>
    </source>
</evidence>
<organism evidence="5 7">
    <name type="scientific">Punica granatum</name>
    <name type="common">Pomegranate</name>
    <dbReference type="NCBI Taxonomy" id="22663"/>
    <lineage>
        <taxon>Eukaryota</taxon>
        <taxon>Viridiplantae</taxon>
        <taxon>Streptophyta</taxon>
        <taxon>Embryophyta</taxon>
        <taxon>Tracheophyta</taxon>
        <taxon>Spermatophyta</taxon>
        <taxon>Magnoliopsida</taxon>
        <taxon>eudicotyledons</taxon>
        <taxon>Gunneridae</taxon>
        <taxon>Pentapetalae</taxon>
        <taxon>rosids</taxon>
        <taxon>malvids</taxon>
        <taxon>Myrtales</taxon>
        <taxon>Lythraceae</taxon>
        <taxon>Punica</taxon>
    </lineage>
</organism>
<dbReference type="GO" id="GO:0008146">
    <property type="term" value="F:sulfotransferase activity"/>
    <property type="evidence" value="ECO:0007669"/>
    <property type="project" value="InterPro"/>
</dbReference>
<dbReference type="Proteomes" id="UP000233551">
    <property type="component" value="Unassembled WGS sequence"/>
</dbReference>
<dbReference type="EC" id="2.8.2.-" evidence="3"/>
<keyword evidence="2 3" id="KW-0808">Transferase</keyword>
<evidence type="ECO:0000313" key="5">
    <source>
        <dbReference type="EMBL" id="OWM87287.1"/>
    </source>
</evidence>
<dbReference type="EMBL" id="PGOL01002928">
    <property type="protein sequence ID" value="PKI44218.1"/>
    <property type="molecule type" value="Genomic_DNA"/>
</dbReference>
<accession>A0A218XQN6</accession>
<evidence type="ECO:0000256" key="2">
    <source>
        <dbReference type="ARBA" id="ARBA00022679"/>
    </source>
</evidence>
<reference evidence="5" key="2">
    <citation type="submission" date="2017-06" db="EMBL/GenBank/DDBJ databases">
        <title>The pomegranate genome and the genomics of punicalagin biosynthesis.</title>
        <authorList>
            <person name="Xu C."/>
        </authorList>
    </citation>
    <scope>NUCLEOTIDE SEQUENCE [LARGE SCALE GENOMIC DNA]</scope>
    <source>
        <tissue evidence="5">Fresh leaf</tissue>
    </source>
</reference>
<dbReference type="Gene3D" id="3.40.50.300">
    <property type="entry name" value="P-loop containing nucleotide triphosphate hydrolases"/>
    <property type="match status" value="1"/>
</dbReference>
<gene>
    <name evidence="5" type="ORF">CDL15_Pgr022394</name>
    <name evidence="6" type="ORF">CRG98_035401</name>
</gene>
<evidence type="ECO:0000313" key="7">
    <source>
        <dbReference type="Proteomes" id="UP000197138"/>
    </source>
</evidence>
<evidence type="ECO:0000256" key="3">
    <source>
        <dbReference type="RuleBase" id="RU361155"/>
    </source>
</evidence>
<dbReference type="InterPro" id="IPR000863">
    <property type="entry name" value="Sulfotransferase_dom"/>
</dbReference>
<dbReference type="AlphaFoldDB" id="A0A218XQN6"/>
<dbReference type="SUPFAM" id="SSF52540">
    <property type="entry name" value="P-loop containing nucleoside triphosphate hydrolases"/>
    <property type="match status" value="1"/>
</dbReference>
<evidence type="ECO:0000256" key="1">
    <source>
        <dbReference type="ARBA" id="ARBA00005771"/>
    </source>
</evidence>
<evidence type="ECO:0000313" key="6">
    <source>
        <dbReference type="EMBL" id="PKI44218.1"/>
    </source>
</evidence>
<keyword evidence="8" id="KW-1185">Reference proteome</keyword>
<feature type="domain" description="Sulfotransferase" evidence="4">
    <location>
        <begin position="62"/>
        <end position="323"/>
    </location>
</feature>
<protein>
    <recommendedName>
        <fullName evidence="3">Sulfotransferase</fullName>
        <ecNumber evidence="3">2.8.2.-</ecNumber>
    </recommendedName>
</protein>
<evidence type="ECO:0000313" key="8">
    <source>
        <dbReference type="Proteomes" id="UP000233551"/>
    </source>
</evidence>
<comment type="caution">
    <text evidence="5">The sequence shown here is derived from an EMBL/GenBank/DDBJ whole genome shotgun (WGS) entry which is preliminary data.</text>
</comment>